<proteinExistence type="predicted"/>
<gene>
    <name evidence="1" type="ORF">M5K25_012248</name>
</gene>
<keyword evidence="2" id="KW-1185">Reference proteome</keyword>
<evidence type="ECO:0000313" key="1">
    <source>
        <dbReference type="EMBL" id="KAL0917200.1"/>
    </source>
</evidence>
<name>A0ABD0UWP6_DENTH</name>
<evidence type="ECO:0000313" key="2">
    <source>
        <dbReference type="Proteomes" id="UP001552299"/>
    </source>
</evidence>
<dbReference type="Proteomes" id="UP001552299">
    <property type="component" value="Unassembled WGS sequence"/>
</dbReference>
<sequence length="205" mass="22832">MREGGRRAAVKAKVDVDAAAGSPLDLEDIVLYTLHWLPAQYQAFKTAIRTNLQPLSLDDLYTLLCSQEQNVALKATHELHSLQLYEYSMALAASRGHGRRRFSYHRGCPPSFNKFAQPVGFTAHGGKSAWTSITCQICSKLLDLCRPRRGRLDRSSLDRSWFTPGGRTGQGGAEARWGPGRINACFGGKFVWKGLFRDLENILYG</sequence>
<comment type="caution">
    <text evidence="1">The sequence shown here is derived from an EMBL/GenBank/DDBJ whole genome shotgun (WGS) entry which is preliminary data.</text>
</comment>
<reference evidence="1 2" key="1">
    <citation type="journal article" date="2024" name="Plant Biotechnol. J.">
        <title>Dendrobium thyrsiflorum genome and its molecular insights into genes involved in important horticultural traits.</title>
        <authorList>
            <person name="Chen B."/>
            <person name="Wang J.Y."/>
            <person name="Zheng P.J."/>
            <person name="Li K.L."/>
            <person name="Liang Y.M."/>
            <person name="Chen X.F."/>
            <person name="Zhang C."/>
            <person name="Zhao X."/>
            <person name="He X."/>
            <person name="Zhang G.Q."/>
            <person name="Liu Z.J."/>
            <person name="Xu Q."/>
        </authorList>
    </citation>
    <scope>NUCLEOTIDE SEQUENCE [LARGE SCALE GENOMIC DNA]</scope>
    <source>
        <strain evidence="1">GZMU011</strain>
    </source>
</reference>
<accession>A0ABD0UWP6</accession>
<dbReference type="EMBL" id="JANQDX010000010">
    <property type="protein sequence ID" value="KAL0917200.1"/>
    <property type="molecule type" value="Genomic_DNA"/>
</dbReference>
<protein>
    <submittedName>
        <fullName evidence="1">Uncharacterized protein</fullName>
    </submittedName>
</protein>
<dbReference type="AlphaFoldDB" id="A0ABD0UWP6"/>
<organism evidence="1 2">
    <name type="scientific">Dendrobium thyrsiflorum</name>
    <name type="common">Pinecone-like raceme dendrobium</name>
    <name type="synonym">Orchid</name>
    <dbReference type="NCBI Taxonomy" id="117978"/>
    <lineage>
        <taxon>Eukaryota</taxon>
        <taxon>Viridiplantae</taxon>
        <taxon>Streptophyta</taxon>
        <taxon>Embryophyta</taxon>
        <taxon>Tracheophyta</taxon>
        <taxon>Spermatophyta</taxon>
        <taxon>Magnoliopsida</taxon>
        <taxon>Liliopsida</taxon>
        <taxon>Asparagales</taxon>
        <taxon>Orchidaceae</taxon>
        <taxon>Epidendroideae</taxon>
        <taxon>Malaxideae</taxon>
        <taxon>Dendrobiinae</taxon>
        <taxon>Dendrobium</taxon>
    </lineage>
</organism>